<dbReference type="GeneID" id="10499773"/>
<sequence>MIFKNISNMFSAVNNNNKYNNKNNNFINISKNTDYTINIKMDRGNPKYTPVQPNNI</sequence>
<organism evidence="1 2">
    <name type="scientific">Dictyostelium purpureum</name>
    <name type="common">Slime mold</name>
    <dbReference type="NCBI Taxonomy" id="5786"/>
    <lineage>
        <taxon>Eukaryota</taxon>
        <taxon>Amoebozoa</taxon>
        <taxon>Evosea</taxon>
        <taxon>Eumycetozoa</taxon>
        <taxon>Dictyostelia</taxon>
        <taxon>Dictyosteliales</taxon>
        <taxon>Dictyosteliaceae</taxon>
        <taxon>Dictyostelium</taxon>
    </lineage>
</organism>
<name>F0ZNM2_DICPU</name>
<protein>
    <submittedName>
        <fullName evidence="1">Uncharacterized protein</fullName>
    </submittedName>
</protein>
<evidence type="ECO:0000313" key="1">
    <source>
        <dbReference type="EMBL" id="EGC34468.1"/>
    </source>
</evidence>
<dbReference type="Proteomes" id="UP000001064">
    <property type="component" value="Unassembled WGS sequence"/>
</dbReference>
<reference evidence="2" key="1">
    <citation type="journal article" date="2011" name="Genome Biol.">
        <title>Comparative genomics of the social amoebae Dictyostelium discoideum and Dictyostelium purpureum.</title>
        <authorList>
            <consortium name="US DOE Joint Genome Institute (JGI-PGF)"/>
            <person name="Sucgang R."/>
            <person name="Kuo A."/>
            <person name="Tian X."/>
            <person name="Salerno W."/>
            <person name="Parikh A."/>
            <person name="Feasley C.L."/>
            <person name="Dalin E."/>
            <person name="Tu H."/>
            <person name="Huang E."/>
            <person name="Barry K."/>
            <person name="Lindquist E."/>
            <person name="Shapiro H."/>
            <person name="Bruce D."/>
            <person name="Schmutz J."/>
            <person name="Salamov A."/>
            <person name="Fey P."/>
            <person name="Gaudet P."/>
            <person name="Anjard C."/>
            <person name="Babu M.M."/>
            <person name="Basu S."/>
            <person name="Bushmanova Y."/>
            <person name="van der Wel H."/>
            <person name="Katoh-Kurasawa M."/>
            <person name="Dinh C."/>
            <person name="Coutinho P.M."/>
            <person name="Saito T."/>
            <person name="Elias M."/>
            <person name="Schaap P."/>
            <person name="Kay R.R."/>
            <person name="Henrissat B."/>
            <person name="Eichinger L."/>
            <person name="Rivero F."/>
            <person name="Putnam N.H."/>
            <person name="West C.M."/>
            <person name="Loomis W.F."/>
            <person name="Chisholm R.L."/>
            <person name="Shaulsky G."/>
            <person name="Strassmann J.E."/>
            <person name="Queller D.C."/>
            <person name="Kuspa A."/>
            <person name="Grigoriev I.V."/>
        </authorList>
    </citation>
    <scope>NUCLEOTIDE SEQUENCE [LARGE SCALE GENOMIC DNA]</scope>
    <source>
        <strain evidence="2">QSDP1</strain>
    </source>
</reference>
<gene>
    <name evidence="1" type="ORF">DICPUDRAFT_153328</name>
</gene>
<evidence type="ECO:0000313" key="2">
    <source>
        <dbReference type="Proteomes" id="UP000001064"/>
    </source>
</evidence>
<dbReference type="RefSeq" id="XP_003289003.1">
    <property type="nucleotide sequence ID" value="XM_003288955.1"/>
</dbReference>
<dbReference type="EMBL" id="GL871096">
    <property type="protein sequence ID" value="EGC34468.1"/>
    <property type="molecule type" value="Genomic_DNA"/>
</dbReference>
<accession>F0ZNM2</accession>
<dbReference type="InParanoid" id="F0ZNM2"/>
<dbReference type="KEGG" id="dpp:DICPUDRAFT_153328"/>
<proteinExistence type="predicted"/>
<dbReference type="VEuPathDB" id="AmoebaDB:DICPUDRAFT_153328"/>
<dbReference type="AlphaFoldDB" id="F0ZNM2"/>
<keyword evidence="2" id="KW-1185">Reference proteome</keyword>